<reference evidence="1" key="1">
    <citation type="submission" date="2020-11" db="EMBL/GenBank/DDBJ databases">
        <authorList>
            <consortium name="DOE Joint Genome Institute"/>
            <person name="Ahrendt S."/>
            <person name="Riley R."/>
            <person name="Andreopoulos W."/>
            <person name="Labutti K."/>
            <person name="Pangilinan J."/>
            <person name="Ruiz-Duenas F.J."/>
            <person name="Barrasa J.M."/>
            <person name="Sanchez-Garcia M."/>
            <person name="Camarero S."/>
            <person name="Miyauchi S."/>
            <person name="Serrano A."/>
            <person name="Linde D."/>
            <person name="Babiker R."/>
            <person name="Drula E."/>
            <person name="Ayuso-Fernandez I."/>
            <person name="Pacheco R."/>
            <person name="Padilla G."/>
            <person name="Ferreira P."/>
            <person name="Barriuso J."/>
            <person name="Kellner H."/>
            <person name="Castanera R."/>
            <person name="Alfaro M."/>
            <person name="Ramirez L."/>
            <person name="Pisabarro A.G."/>
            <person name="Kuo A."/>
            <person name="Tritt A."/>
            <person name="Lipzen A."/>
            <person name="He G."/>
            <person name="Yan M."/>
            <person name="Ng V."/>
            <person name="Cullen D."/>
            <person name="Martin F."/>
            <person name="Rosso M.-N."/>
            <person name="Henrissat B."/>
            <person name="Hibbett D."/>
            <person name="Martinez A.T."/>
            <person name="Grigoriev I.V."/>
        </authorList>
    </citation>
    <scope>NUCLEOTIDE SEQUENCE</scope>
    <source>
        <strain evidence="1">CIRM-BRFM 674</strain>
    </source>
</reference>
<keyword evidence="2" id="KW-1185">Reference proteome</keyword>
<comment type="caution">
    <text evidence="1">The sequence shown here is derived from an EMBL/GenBank/DDBJ whole genome shotgun (WGS) entry which is preliminary data.</text>
</comment>
<gene>
    <name evidence="1" type="ORF">BDN70DRAFT_593483</name>
</gene>
<protein>
    <submittedName>
        <fullName evidence="1">Uncharacterized protein</fullName>
    </submittedName>
</protein>
<name>A0A9P6CZT6_9AGAR</name>
<evidence type="ECO:0000313" key="2">
    <source>
        <dbReference type="Proteomes" id="UP000807469"/>
    </source>
</evidence>
<dbReference type="Proteomes" id="UP000807469">
    <property type="component" value="Unassembled WGS sequence"/>
</dbReference>
<accession>A0A9P6CZT6</accession>
<organism evidence="1 2">
    <name type="scientific">Pholiota conissans</name>
    <dbReference type="NCBI Taxonomy" id="109636"/>
    <lineage>
        <taxon>Eukaryota</taxon>
        <taxon>Fungi</taxon>
        <taxon>Dikarya</taxon>
        <taxon>Basidiomycota</taxon>
        <taxon>Agaricomycotina</taxon>
        <taxon>Agaricomycetes</taxon>
        <taxon>Agaricomycetidae</taxon>
        <taxon>Agaricales</taxon>
        <taxon>Agaricineae</taxon>
        <taxon>Strophariaceae</taxon>
        <taxon>Pholiota</taxon>
    </lineage>
</organism>
<dbReference type="AlphaFoldDB" id="A0A9P6CZT6"/>
<proteinExistence type="predicted"/>
<dbReference type="EMBL" id="MU155135">
    <property type="protein sequence ID" value="KAF9485587.1"/>
    <property type="molecule type" value="Genomic_DNA"/>
</dbReference>
<sequence length="140" mass="16159">MEGWREQRGRLGCLRSRRWAERGRKAERICAMTRRRCGLRPCFPPFTPFLTSNLPVPDPRLIFRDGRGLQADVILLYSFGRAWGLNPSFLSNSLRRSLVARVFVAHTPHGRRFFVDLSVVACPADPFSCILIHYFLVLQI</sequence>
<evidence type="ECO:0000313" key="1">
    <source>
        <dbReference type="EMBL" id="KAF9485587.1"/>
    </source>
</evidence>